<keyword evidence="2" id="KW-1185">Reference proteome</keyword>
<comment type="caution">
    <text evidence="1">The sequence shown here is derived from an EMBL/GenBank/DDBJ whole genome shotgun (WGS) entry which is preliminary data.</text>
</comment>
<dbReference type="EMBL" id="JACVVK020000135">
    <property type="protein sequence ID" value="KAK7489736.1"/>
    <property type="molecule type" value="Genomic_DNA"/>
</dbReference>
<proteinExistence type="predicted"/>
<protein>
    <submittedName>
        <fullName evidence="1">Uncharacterized protein</fullName>
    </submittedName>
</protein>
<evidence type="ECO:0000313" key="2">
    <source>
        <dbReference type="Proteomes" id="UP001519460"/>
    </source>
</evidence>
<dbReference type="AlphaFoldDB" id="A0ABD0KRI9"/>
<name>A0ABD0KRI9_9CAEN</name>
<reference evidence="1 2" key="1">
    <citation type="journal article" date="2023" name="Sci. Data">
        <title>Genome assembly of the Korean intertidal mud-creeper Batillaria attramentaria.</title>
        <authorList>
            <person name="Patra A.K."/>
            <person name="Ho P.T."/>
            <person name="Jun S."/>
            <person name="Lee S.J."/>
            <person name="Kim Y."/>
            <person name="Won Y.J."/>
        </authorList>
    </citation>
    <scope>NUCLEOTIDE SEQUENCE [LARGE SCALE GENOMIC DNA]</scope>
    <source>
        <strain evidence="1">Wonlab-2016</strain>
    </source>
</reference>
<accession>A0ABD0KRI9</accession>
<gene>
    <name evidence="1" type="ORF">BaRGS_00019131</name>
</gene>
<evidence type="ECO:0000313" key="1">
    <source>
        <dbReference type="EMBL" id="KAK7489736.1"/>
    </source>
</evidence>
<dbReference type="Proteomes" id="UP001519460">
    <property type="component" value="Unassembled WGS sequence"/>
</dbReference>
<sequence length="78" mass="8631">MCTLPRNAEQGWTITAPSSPPLVEVAPHQLCTQKYLKMSTCCKSQTELHMHSQLESASALNNFLGGKVKIPTDSTEWK</sequence>
<organism evidence="1 2">
    <name type="scientific">Batillaria attramentaria</name>
    <dbReference type="NCBI Taxonomy" id="370345"/>
    <lineage>
        <taxon>Eukaryota</taxon>
        <taxon>Metazoa</taxon>
        <taxon>Spiralia</taxon>
        <taxon>Lophotrochozoa</taxon>
        <taxon>Mollusca</taxon>
        <taxon>Gastropoda</taxon>
        <taxon>Caenogastropoda</taxon>
        <taxon>Sorbeoconcha</taxon>
        <taxon>Cerithioidea</taxon>
        <taxon>Batillariidae</taxon>
        <taxon>Batillaria</taxon>
    </lineage>
</organism>